<keyword evidence="2" id="KW-1185">Reference proteome</keyword>
<dbReference type="PANTHER" id="PTHR43861:SF6">
    <property type="entry name" value="METHYLTRANSFERASE TYPE 11"/>
    <property type="match status" value="1"/>
</dbReference>
<dbReference type="CDD" id="cd02440">
    <property type="entry name" value="AdoMet_MTases"/>
    <property type="match status" value="1"/>
</dbReference>
<sequence length="216" mass="24902">MHDQLANIICSFLPKGSNILDYGAGEGAFSQRIHDLGYRVFAVDIEQESFKASVPFERLDFNNNSQIISFQQKYLESFDLVLGIEVIEHVENPWQFIRNLKSLVKPGGWILISTPNVTSWYSRINFFLKGRFHQFEDYDRHYGHINPVTEDELRLICEQSGLQVKQILPGGWLPRLWLSCSPKALLINLLGFWGSFFMKGLYEGWCLIALIKKPGD</sequence>
<reference evidence="2" key="1">
    <citation type="submission" date="2016-10" db="EMBL/GenBank/DDBJ databases">
        <authorList>
            <person name="Varghese N."/>
            <person name="Submissions S."/>
        </authorList>
    </citation>
    <scope>NUCLEOTIDE SEQUENCE [LARGE SCALE GENOMIC DNA]</scope>
    <source>
        <strain evidence="2">DSM 3669</strain>
    </source>
</reference>
<dbReference type="PANTHER" id="PTHR43861">
    <property type="entry name" value="TRANS-ACONITATE 2-METHYLTRANSFERASE-RELATED"/>
    <property type="match status" value="1"/>
</dbReference>
<dbReference type="STRING" id="39060.SAMN05660706_103147"/>
<evidence type="ECO:0000313" key="2">
    <source>
        <dbReference type="Proteomes" id="UP000199584"/>
    </source>
</evidence>
<evidence type="ECO:0000313" key="1">
    <source>
        <dbReference type="EMBL" id="SFQ98664.1"/>
    </source>
</evidence>
<dbReference type="RefSeq" id="WP_165608155.1">
    <property type="nucleotide sequence ID" value="NZ_FOYM01000003.1"/>
</dbReference>
<name>A0A1I6CZI5_9FIRM</name>
<dbReference type="AlphaFoldDB" id="A0A1I6CZI5"/>
<dbReference type="GO" id="GO:0008168">
    <property type="term" value="F:methyltransferase activity"/>
    <property type="evidence" value="ECO:0007669"/>
    <property type="project" value="UniProtKB-KW"/>
</dbReference>
<dbReference type="GO" id="GO:0032259">
    <property type="term" value="P:methylation"/>
    <property type="evidence" value="ECO:0007669"/>
    <property type="project" value="UniProtKB-KW"/>
</dbReference>
<gene>
    <name evidence="1" type="ORF">SAMN05660706_103147</name>
</gene>
<dbReference type="Pfam" id="PF13489">
    <property type="entry name" value="Methyltransf_23"/>
    <property type="match status" value="1"/>
</dbReference>
<accession>A0A1I6CZI5</accession>
<proteinExistence type="predicted"/>
<organism evidence="1 2">
    <name type="scientific">Desulfoscipio geothermicus DSM 3669</name>
    <dbReference type="NCBI Taxonomy" id="1121426"/>
    <lineage>
        <taxon>Bacteria</taxon>
        <taxon>Bacillati</taxon>
        <taxon>Bacillota</taxon>
        <taxon>Clostridia</taxon>
        <taxon>Eubacteriales</taxon>
        <taxon>Desulfallaceae</taxon>
        <taxon>Desulfoscipio</taxon>
    </lineage>
</organism>
<keyword evidence="1" id="KW-0808">Transferase</keyword>
<keyword evidence="1" id="KW-0489">Methyltransferase</keyword>
<dbReference type="EMBL" id="FOYM01000003">
    <property type="protein sequence ID" value="SFQ98664.1"/>
    <property type="molecule type" value="Genomic_DNA"/>
</dbReference>
<dbReference type="Proteomes" id="UP000199584">
    <property type="component" value="Unassembled WGS sequence"/>
</dbReference>
<dbReference type="SUPFAM" id="SSF53335">
    <property type="entry name" value="S-adenosyl-L-methionine-dependent methyltransferases"/>
    <property type="match status" value="1"/>
</dbReference>
<dbReference type="Gene3D" id="3.40.50.150">
    <property type="entry name" value="Vaccinia Virus protein VP39"/>
    <property type="match status" value="1"/>
</dbReference>
<protein>
    <submittedName>
        <fullName evidence="1">Methyltransferase domain-containing protein</fullName>
    </submittedName>
</protein>
<dbReference type="InterPro" id="IPR029063">
    <property type="entry name" value="SAM-dependent_MTases_sf"/>
</dbReference>